<gene>
    <name evidence="2" type="ORF">Vid5_gp26</name>
</gene>
<accession>A0A2P1CKJ7</accession>
<evidence type="ECO:0000313" key="2">
    <source>
        <dbReference type="EMBL" id="AVJ51781.1"/>
    </source>
</evidence>
<evidence type="ECO:0000313" key="3">
    <source>
        <dbReference type="Proteomes" id="UP000241629"/>
    </source>
</evidence>
<feature type="transmembrane region" description="Helical" evidence="1">
    <location>
        <begin position="6"/>
        <end position="27"/>
    </location>
</feature>
<keyword evidence="1" id="KW-0812">Transmembrane</keyword>
<keyword evidence="3" id="KW-1185">Reference proteome</keyword>
<dbReference type="Proteomes" id="UP000241629">
    <property type="component" value="Segment"/>
</dbReference>
<name>A0A2P1CKJ7_9CAUD</name>
<proteinExistence type="predicted"/>
<keyword evidence="1" id="KW-1133">Transmembrane helix</keyword>
<feature type="transmembrane region" description="Helical" evidence="1">
    <location>
        <begin position="39"/>
        <end position="61"/>
    </location>
</feature>
<keyword evidence="1" id="KW-0472">Membrane</keyword>
<dbReference type="EMBL" id="MG948468">
    <property type="protein sequence ID" value="AVJ51781.1"/>
    <property type="molecule type" value="Genomic_DNA"/>
</dbReference>
<evidence type="ECO:0000256" key="1">
    <source>
        <dbReference type="SAM" id="Phobius"/>
    </source>
</evidence>
<sequence>MSSDRMFFWMVVLVVWVLVGAVTTSWMSRRYYYHRNNKIAWTFTSLMIVVVWPLVWANIWFDANFPHERDED</sequence>
<organism evidence="2 3">
    <name type="scientific">Pantoea phage vB_PagS_Vid5</name>
    <dbReference type="NCBI Taxonomy" id="2099652"/>
    <lineage>
        <taxon>Viruses</taxon>
        <taxon>Duplodnaviria</taxon>
        <taxon>Heunggongvirae</taxon>
        <taxon>Uroviricota</taxon>
        <taxon>Caudoviricetes</taxon>
        <taxon>Vidquintavirus</taxon>
        <taxon>Vidquintavirus Vid5</taxon>
    </lineage>
</organism>
<protein>
    <submittedName>
        <fullName evidence="2">Uncharacterized protein</fullName>
    </submittedName>
</protein>
<reference evidence="2 3" key="1">
    <citation type="submission" date="2018-02" db="EMBL/GenBank/DDBJ databases">
        <title>Complete genome sequence of Pantoea phage vB_PagS_Vid5.</title>
        <authorList>
            <person name="Truncaite L."/>
            <person name="Simoliunas E."/>
            <person name="Meskys R."/>
        </authorList>
    </citation>
    <scope>NUCLEOTIDE SEQUENCE [LARGE SCALE GENOMIC DNA]</scope>
</reference>